<organism evidence="2 3">
    <name type="scientific">Butyribacter intestini</name>
    <dbReference type="NCBI Taxonomy" id="1703332"/>
    <lineage>
        <taxon>Bacteria</taxon>
        <taxon>Bacillati</taxon>
        <taxon>Bacillota</taxon>
        <taxon>Clostridia</taxon>
        <taxon>Lachnospirales</taxon>
        <taxon>Lachnospiraceae</taxon>
        <taxon>Butyribacter</taxon>
    </lineage>
</organism>
<reference evidence="2 3" key="1">
    <citation type="submission" date="2015-10" db="EMBL/GenBank/DDBJ databases">
        <title>Butyribacter intestini gen. nov., sp. nov., a butyric acid-producing bacterium of the family Lachnospiraceae isolated from the human faeces.</title>
        <authorList>
            <person name="Zou Y."/>
            <person name="Xue W."/>
            <person name="Luo G."/>
            <person name="Lv M."/>
        </authorList>
    </citation>
    <scope>NUCLEOTIDE SEQUENCE [LARGE SCALE GENOMIC DNA]</scope>
    <source>
        <strain evidence="2 3">TF01-11</strain>
    </source>
</reference>
<accession>A0AAW3JTQ8</accession>
<comment type="caution">
    <text evidence="2">The sequence shown here is derived from an EMBL/GenBank/DDBJ whole genome shotgun (WGS) entry which is preliminary data.</text>
</comment>
<dbReference type="AlphaFoldDB" id="A0AAW3JTQ8"/>
<dbReference type="Proteomes" id="UP000050833">
    <property type="component" value="Unassembled WGS sequence"/>
</dbReference>
<evidence type="ECO:0000313" key="2">
    <source>
        <dbReference type="EMBL" id="KQC85755.1"/>
    </source>
</evidence>
<protein>
    <submittedName>
        <fullName evidence="2">Uncharacterized protein</fullName>
    </submittedName>
</protein>
<gene>
    <name evidence="2" type="ORF">APZ18_00675</name>
</gene>
<dbReference type="RefSeq" id="WP_055940606.1">
    <property type="nucleotide sequence ID" value="NZ_LLKB01000001.1"/>
</dbReference>
<evidence type="ECO:0000256" key="1">
    <source>
        <dbReference type="SAM" id="Coils"/>
    </source>
</evidence>
<keyword evidence="3" id="KW-1185">Reference proteome</keyword>
<feature type="coiled-coil region" evidence="1">
    <location>
        <begin position="4"/>
        <end position="78"/>
    </location>
</feature>
<name>A0AAW3JTQ8_9FIRM</name>
<proteinExistence type="predicted"/>
<keyword evidence="1" id="KW-0175">Coiled coil</keyword>
<evidence type="ECO:0000313" key="3">
    <source>
        <dbReference type="Proteomes" id="UP000050833"/>
    </source>
</evidence>
<dbReference type="EMBL" id="LLKB01000001">
    <property type="protein sequence ID" value="KQC85755.1"/>
    <property type="molecule type" value="Genomic_DNA"/>
</dbReference>
<sequence>MSDLSVLKTQRDDLLIEIHEIEESCEGIENENNAKRIQELNLEHAQCLVQRQEMSSRLDELDGKISSINEEIAKLSGTGVDRILEAIKNQRWYFFKNKTKVLMDRDTGILWPNLAYYNCCKDDNGKYYAYNESYSKIYEYEIDGFKKWDIPCQKEVIDLLDDYTFPYSINKSGSHEILNNGFVCSRLRVKDHNNTSVMLYNYRKRMYGIQADYGCTESSCWLPMTRTLIEGVDYQENVSPNNPNYTEKERLQFTLDLFTQNELWPIFDDEEITELYKKIYFEKPKLLAQLQELQSQIEELQTVTLLSSDFDYTALLAKYDIKAIDDSIIKYYQAVQQWCTELMEKLDYYEDEKASVIKDFNLISLKLSKKYEDNPNLTKDENALLRNRQRFFQKKFSLRMNSIKAKILAVKKQADDLEYRIDEIDEGVNSICELAELEQEKRASFSFIAENTAKIIKNALLKIEYFEDNHSFVMNAINLWESWTEDYRVFKTTYKEDMKHDCEDDGIEKKIWSSWYQDWQQLRYAIELKMQPVIERGLRGSMPTNSELETSVPEQLIAVLEEYKNQIDSFYQEERKGIYQKFAFQAGGELQDKFETESSIYKYVSMFQSSLQDIIFNCKNVEDRVWILNWANSLLDIQIDEILDFVADNDLQKISHTILDEFASLKQKNYDIYLADVKAYSEEKARREKEYNSLIFKMRKDLMKQ</sequence>